<evidence type="ECO:0000313" key="2">
    <source>
        <dbReference type="EMBL" id="KAK3317586.1"/>
    </source>
</evidence>
<name>A0AAE0I4T8_9PEZI</name>
<gene>
    <name evidence="2" type="ORF">B0T19DRAFT_405270</name>
</gene>
<feature type="compositionally biased region" description="Low complexity" evidence="1">
    <location>
        <begin position="171"/>
        <end position="185"/>
    </location>
</feature>
<proteinExistence type="predicted"/>
<reference evidence="2" key="1">
    <citation type="journal article" date="2023" name="Mol. Phylogenet. Evol.">
        <title>Genome-scale phylogeny and comparative genomics of the fungal order Sordariales.</title>
        <authorList>
            <person name="Hensen N."/>
            <person name="Bonometti L."/>
            <person name="Westerberg I."/>
            <person name="Brannstrom I.O."/>
            <person name="Guillou S."/>
            <person name="Cros-Aarteil S."/>
            <person name="Calhoun S."/>
            <person name="Haridas S."/>
            <person name="Kuo A."/>
            <person name="Mondo S."/>
            <person name="Pangilinan J."/>
            <person name="Riley R."/>
            <person name="LaButti K."/>
            <person name="Andreopoulos B."/>
            <person name="Lipzen A."/>
            <person name="Chen C."/>
            <person name="Yan M."/>
            <person name="Daum C."/>
            <person name="Ng V."/>
            <person name="Clum A."/>
            <person name="Steindorff A."/>
            <person name="Ohm R.A."/>
            <person name="Martin F."/>
            <person name="Silar P."/>
            <person name="Natvig D.O."/>
            <person name="Lalanne C."/>
            <person name="Gautier V."/>
            <person name="Ament-Velasquez S.L."/>
            <person name="Kruys A."/>
            <person name="Hutchinson M.I."/>
            <person name="Powell A.J."/>
            <person name="Barry K."/>
            <person name="Miller A.N."/>
            <person name="Grigoriev I.V."/>
            <person name="Debuchy R."/>
            <person name="Gladieux P."/>
            <person name="Hiltunen Thoren M."/>
            <person name="Johannesson H."/>
        </authorList>
    </citation>
    <scope>NUCLEOTIDE SEQUENCE</scope>
    <source>
        <strain evidence="2">SMH4131-1</strain>
    </source>
</reference>
<evidence type="ECO:0000256" key="1">
    <source>
        <dbReference type="SAM" id="MobiDB-lite"/>
    </source>
</evidence>
<feature type="compositionally biased region" description="Low complexity" evidence="1">
    <location>
        <begin position="114"/>
        <end position="128"/>
    </location>
</feature>
<sequence length="240" mass="26420">MSDERFASSLVLPGVDAAVQHPYDEENLLLPAVQIQAAPNAEVATSSRPSQATRTKIQPIEPHCFYNPVPIPPWAKNRHSPEATDKRATTPPIPDWYRTCTMDFRPVPGDYFLSPSSTRGSPTSSSSRRMPDQLFPLDECLPMDLDMLDPPRGLNSFMDSPVRDRRRHASPAESVSSSDSNISEETICGDTESTMCEDCFPAPALSESRSPPDEIEVPEPAGFEASTDTMAIEGQPRLPY</sequence>
<dbReference type="EMBL" id="JAUEPO010000007">
    <property type="protein sequence ID" value="KAK3317586.1"/>
    <property type="molecule type" value="Genomic_DNA"/>
</dbReference>
<reference evidence="2" key="2">
    <citation type="submission" date="2023-06" db="EMBL/GenBank/DDBJ databases">
        <authorList>
            <consortium name="Lawrence Berkeley National Laboratory"/>
            <person name="Haridas S."/>
            <person name="Hensen N."/>
            <person name="Bonometti L."/>
            <person name="Westerberg I."/>
            <person name="Brannstrom I.O."/>
            <person name="Guillou S."/>
            <person name="Cros-Aarteil S."/>
            <person name="Calhoun S."/>
            <person name="Kuo A."/>
            <person name="Mondo S."/>
            <person name="Pangilinan J."/>
            <person name="Riley R."/>
            <person name="Labutti K."/>
            <person name="Andreopoulos B."/>
            <person name="Lipzen A."/>
            <person name="Chen C."/>
            <person name="Yanf M."/>
            <person name="Daum C."/>
            <person name="Ng V."/>
            <person name="Clum A."/>
            <person name="Steindorff A."/>
            <person name="Ohm R."/>
            <person name="Martin F."/>
            <person name="Silar P."/>
            <person name="Natvig D."/>
            <person name="Lalanne C."/>
            <person name="Gautier V."/>
            <person name="Ament-Velasquez S.L."/>
            <person name="Kruys A."/>
            <person name="Hutchinson M.I."/>
            <person name="Powell A.J."/>
            <person name="Barry K."/>
            <person name="Miller A.N."/>
            <person name="Grigoriev I.V."/>
            <person name="Debuchy R."/>
            <person name="Gladieux P."/>
            <person name="Thoren M.H."/>
            <person name="Johannesson H."/>
        </authorList>
    </citation>
    <scope>NUCLEOTIDE SEQUENCE</scope>
    <source>
        <strain evidence="2">SMH4131-1</strain>
    </source>
</reference>
<comment type="caution">
    <text evidence="2">The sequence shown here is derived from an EMBL/GenBank/DDBJ whole genome shotgun (WGS) entry which is preliminary data.</text>
</comment>
<keyword evidence="3" id="KW-1185">Reference proteome</keyword>
<protein>
    <submittedName>
        <fullName evidence="2">Uncharacterized protein</fullName>
    </submittedName>
</protein>
<feature type="region of interest" description="Disordered" evidence="1">
    <location>
        <begin position="151"/>
        <end position="240"/>
    </location>
</feature>
<dbReference type="AlphaFoldDB" id="A0AAE0I4T8"/>
<accession>A0AAE0I4T8</accession>
<feature type="region of interest" description="Disordered" evidence="1">
    <location>
        <begin position="111"/>
        <end position="132"/>
    </location>
</feature>
<organism evidence="2 3">
    <name type="scientific">Cercophora scortea</name>
    <dbReference type="NCBI Taxonomy" id="314031"/>
    <lineage>
        <taxon>Eukaryota</taxon>
        <taxon>Fungi</taxon>
        <taxon>Dikarya</taxon>
        <taxon>Ascomycota</taxon>
        <taxon>Pezizomycotina</taxon>
        <taxon>Sordariomycetes</taxon>
        <taxon>Sordariomycetidae</taxon>
        <taxon>Sordariales</taxon>
        <taxon>Lasiosphaeriaceae</taxon>
        <taxon>Cercophora</taxon>
    </lineage>
</organism>
<dbReference type="Proteomes" id="UP001286456">
    <property type="component" value="Unassembled WGS sequence"/>
</dbReference>
<evidence type="ECO:0000313" key="3">
    <source>
        <dbReference type="Proteomes" id="UP001286456"/>
    </source>
</evidence>